<comment type="caution">
    <text evidence="4">The sequence shown here is derived from an EMBL/GenBank/DDBJ whole genome shotgun (WGS) entry which is preliminary data.</text>
</comment>
<dbReference type="Gene3D" id="2.60.120.200">
    <property type="match status" value="1"/>
</dbReference>
<dbReference type="InterPro" id="IPR050546">
    <property type="entry name" value="Glycosyl_Hydrlase_16"/>
</dbReference>
<feature type="chain" id="PRO_5017664339" description="GH16 domain-containing protein" evidence="2">
    <location>
        <begin position="23"/>
        <end position="863"/>
    </location>
</feature>
<dbReference type="STRING" id="1849047.A0A3D8S0L2"/>
<organism evidence="4 5">
    <name type="scientific">Coleophoma cylindrospora</name>
    <dbReference type="NCBI Taxonomy" id="1849047"/>
    <lineage>
        <taxon>Eukaryota</taxon>
        <taxon>Fungi</taxon>
        <taxon>Dikarya</taxon>
        <taxon>Ascomycota</taxon>
        <taxon>Pezizomycotina</taxon>
        <taxon>Leotiomycetes</taxon>
        <taxon>Helotiales</taxon>
        <taxon>Dermateaceae</taxon>
        <taxon>Coleophoma</taxon>
    </lineage>
</organism>
<evidence type="ECO:0000313" key="5">
    <source>
        <dbReference type="Proteomes" id="UP000256645"/>
    </source>
</evidence>
<dbReference type="EMBL" id="PDLM01000004">
    <property type="protein sequence ID" value="RDW79847.1"/>
    <property type="molecule type" value="Genomic_DNA"/>
</dbReference>
<sequence>MSPSLLLKASALALACAGTASATQQYTIQDTYTGSNFFDMFSFFTDNDPSGGLVDYKSKADALAYTVNGAAQPLIKSLPNNQSYFGVDSVTDLTNSNARGRASVRLQSNNIYNHGLFIADIAHMPASVCGTWPAFWTVGLPSSTVVYPTHGEIDIIENINEQTVNLATLHTNAGFSIGGLSNEMTSAATTTNCDNGATNNAGCSATSKDTASYGSGFNAVGGGVYAMQWTSSVINVWNFHPSNVPSDITSGKPDPSTWGLPSFSSTGGSGDIDTHFIDHNMIFDTTFCGDFAGNSYLWSQTTCFSDSYPTCNSYVAANPAMYQDAYWLVNSVKVYQLTDVVSSTSTTSSMTSTSSSSTSTSSSSTSTTSSSSTSTTSSSSTSTTSSSSTSTTSSSSTSTTSSSSTSSTSSSSTSTASSSSTSTTSSSSTSSTSSSSTSSTSSSLTTSVSSSTASAIASTSSTTSSTSEYPSTVSSTSGVFNVSSSSSISVGTSSRPIVTANPTTGSSNYPGPSSSRGIYTNSTTCIDSSTAPAGSISKTLSGTATSSGSGYVIPTSKTSTTSTEGPYGGSSVSSTLTTLPAGYTTSTVRETLTYTITSCAPTVTDCPARIGSVTTETVDLYTTVCPIDSYSTAPVSTSVPELTTSTVYTTKVYTITSCAPTVTNCPAKLGSVTTETVVAYTTVCPVSALATKPTGAPAPAPEAQTSTVYKTSIYTITSCAATVTDCPAKIGQVTTEIVPLYTTEVYPTSASPVSVPSHPAYPLGPPKYSASNNGAQAASSSPLVVEIQTLTVQPKASTLAAVATKGNGTTPVLTGTGAVKPTGSFTVSPYKATPTPSYVTGAAGALKSSWLLGCVGILALLVL</sequence>
<protein>
    <recommendedName>
        <fullName evidence="3">GH16 domain-containing protein</fullName>
    </recommendedName>
</protein>
<dbReference type="PANTHER" id="PTHR10963:SF24">
    <property type="entry name" value="GLYCOSIDASE C21B10.07-RELATED"/>
    <property type="match status" value="1"/>
</dbReference>
<accession>A0A3D8S0L2</accession>
<feature type="signal peptide" evidence="2">
    <location>
        <begin position="1"/>
        <end position="22"/>
    </location>
</feature>
<feature type="domain" description="GH16" evidence="3">
    <location>
        <begin position="65"/>
        <end position="300"/>
    </location>
</feature>
<evidence type="ECO:0000256" key="2">
    <source>
        <dbReference type="SAM" id="SignalP"/>
    </source>
</evidence>
<dbReference type="PROSITE" id="PS51762">
    <property type="entry name" value="GH16_2"/>
    <property type="match status" value="1"/>
</dbReference>
<dbReference type="GO" id="GO:0004553">
    <property type="term" value="F:hydrolase activity, hydrolyzing O-glycosyl compounds"/>
    <property type="evidence" value="ECO:0007669"/>
    <property type="project" value="InterPro"/>
</dbReference>
<dbReference type="Pfam" id="PF26113">
    <property type="entry name" value="GH16_XgeA"/>
    <property type="match status" value="1"/>
</dbReference>
<reference evidence="4 5" key="1">
    <citation type="journal article" date="2018" name="IMA Fungus">
        <title>IMA Genome-F 9: Draft genome sequence of Annulohypoxylon stygium, Aspergillus mulundensis, Berkeleyomyces basicola (syn. Thielaviopsis basicola), Ceratocystis smalleyi, two Cercospora beticola strains, Coleophoma cylindrospora, Fusarium fracticaudum, Phialophora cf. hyalina, and Morchella septimelata.</title>
        <authorList>
            <person name="Wingfield B.D."/>
            <person name="Bills G.F."/>
            <person name="Dong Y."/>
            <person name="Huang W."/>
            <person name="Nel W.J."/>
            <person name="Swalarsk-Parry B.S."/>
            <person name="Vaghefi N."/>
            <person name="Wilken P.M."/>
            <person name="An Z."/>
            <person name="de Beer Z.W."/>
            <person name="De Vos L."/>
            <person name="Chen L."/>
            <person name="Duong T.A."/>
            <person name="Gao Y."/>
            <person name="Hammerbacher A."/>
            <person name="Kikkert J.R."/>
            <person name="Li Y."/>
            <person name="Li H."/>
            <person name="Li K."/>
            <person name="Li Q."/>
            <person name="Liu X."/>
            <person name="Ma X."/>
            <person name="Naidoo K."/>
            <person name="Pethybridge S.J."/>
            <person name="Sun J."/>
            <person name="Steenkamp E.T."/>
            <person name="van der Nest M.A."/>
            <person name="van Wyk S."/>
            <person name="Wingfield M.J."/>
            <person name="Xiong C."/>
            <person name="Yue Q."/>
            <person name="Zhang X."/>
        </authorList>
    </citation>
    <scope>NUCLEOTIDE SEQUENCE [LARGE SCALE GENOMIC DNA]</scope>
    <source>
        <strain evidence="4 5">BP6252</strain>
    </source>
</reference>
<feature type="compositionally biased region" description="Low complexity" evidence="1">
    <location>
        <begin position="458"/>
        <end position="494"/>
    </location>
</feature>
<dbReference type="InterPro" id="IPR013320">
    <property type="entry name" value="ConA-like_dom_sf"/>
</dbReference>
<feature type="compositionally biased region" description="Polar residues" evidence="1">
    <location>
        <begin position="500"/>
        <end position="515"/>
    </location>
</feature>
<feature type="region of interest" description="Disordered" evidence="1">
    <location>
        <begin position="345"/>
        <end position="446"/>
    </location>
</feature>
<proteinExistence type="predicted"/>
<dbReference type="InterPro" id="IPR000757">
    <property type="entry name" value="Beta-glucanase-like"/>
</dbReference>
<dbReference type="PANTHER" id="PTHR10963">
    <property type="entry name" value="GLYCOSYL HYDROLASE-RELATED"/>
    <property type="match status" value="1"/>
</dbReference>
<dbReference type="OrthoDB" id="192832at2759"/>
<dbReference type="Proteomes" id="UP000256645">
    <property type="component" value="Unassembled WGS sequence"/>
</dbReference>
<dbReference type="AlphaFoldDB" id="A0A3D8S0L2"/>
<keyword evidence="2" id="KW-0732">Signal</keyword>
<dbReference type="CDD" id="cd02181">
    <property type="entry name" value="GH16_fungal_Lam16A_glucanase"/>
    <property type="match status" value="1"/>
</dbReference>
<dbReference type="SUPFAM" id="SSF49899">
    <property type="entry name" value="Concanavalin A-like lectins/glucanases"/>
    <property type="match status" value="1"/>
</dbReference>
<evidence type="ECO:0000256" key="1">
    <source>
        <dbReference type="SAM" id="MobiDB-lite"/>
    </source>
</evidence>
<keyword evidence="5" id="KW-1185">Reference proteome</keyword>
<name>A0A3D8S0L2_9HELO</name>
<dbReference type="GO" id="GO:0009251">
    <property type="term" value="P:glucan catabolic process"/>
    <property type="evidence" value="ECO:0007669"/>
    <property type="project" value="TreeGrafter"/>
</dbReference>
<feature type="region of interest" description="Disordered" evidence="1">
    <location>
        <begin position="458"/>
        <end position="515"/>
    </location>
</feature>
<evidence type="ECO:0000313" key="4">
    <source>
        <dbReference type="EMBL" id="RDW79847.1"/>
    </source>
</evidence>
<gene>
    <name evidence="4" type="ORF">BP6252_04485</name>
</gene>
<evidence type="ECO:0000259" key="3">
    <source>
        <dbReference type="PROSITE" id="PS51762"/>
    </source>
</evidence>